<proteinExistence type="predicted"/>
<organism evidence="1 2">
    <name type="scientific">Eumeta variegata</name>
    <name type="common">Bagworm moth</name>
    <name type="synonym">Eumeta japonica</name>
    <dbReference type="NCBI Taxonomy" id="151549"/>
    <lineage>
        <taxon>Eukaryota</taxon>
        <taxon>Metazoa</taxon>
        <taxon>Ecdysozoa</taxon>
        <taxon>Arthropoda</taxon>
        <taxon>Hexapoda</taxon>
        <taxon>Insecta</taxon>
        <taxon>Pterygota</taxon>
        <taxon>Neoptera</taxon>
        <taxon>Endopterygota</taxon>
        <taxon>Lepidoptera</taxon>
        <taxon>Glossata</taxon>
        <taxon>Ditrysia</taxon>
        <taxon>Tineoidea</taxon>
        <taxon>Psychidae</taxon>
        <taxon>Oiketicinae</taxon>
        <taxon>Eumeta</taxon>
    </lineage>
</organism>
<dbReference type="OrthoDB" id="6764815at2759"/>
<comment type="caution">
    <text evidence="1">The sequence shown here is derived from an EMBL/GenBank/DDBJ whole genome shotgun (WGS) entry which is preliminary data.</text>
</comment>
<evidence type="ECO:0000313" key="1">
    <source>
        <dbReference type="EMBL" id="GBP09547.1"/>
    </source>
</evidence>
<dbReference type="EMBL" id="BGZK01004542">
    <property type="protein sequence ID" value="GBP09547.1"/>
    <property type="molecule type" value="Genomic_DNA"/>
</dbReference>
<dbReference type="AlphaFoldDB" id="A0A4C1T7X8"/>
<gene>
    <name evidence="1" type="ORF">EVAR_91261_1</name>
</gene>
<name>A0A4C1T7X8_EUMVA</name>
<protein>
    <submittedName>
        <fullName evidence="1">Uncharacterized protein</fullName>
    </submittedName>
</protein>
<accession>A0A4C1T7X8</accession>
<dbReference type="Proteomes" id="UP000299102">
    <property type="component" value="Unassembled WGS sequence"/>
</dbReference>
<keyword evidence="2" id="KW-1185">Reference proteome</keyword>
<evidence type="ECO:0000313" key="2">
    <source>
        <dbReference type="Proteomes" id="UP000299102"/>
    </source>
</evidence>
<reference evidence="1 2" key="1">
    <citation type="journal article" date="2019" name="Commun. Biol.">
        <title>The bagworm genome reveals a unique fibroin gene that provides high tensile strength.</title>
        <authorList>
            <person name="Kono N."/>
            <person name="Nakamura H."/>
            <person name="Ohtoshi R."/>
            <person name="Tomita M."/>
            <person name="Numata K."/>
            <person name="Arakawa K."/>
        </authorList>
    </citation>
    <scope>NUCLEOTIDE SEQUENCE [LARGE SCALE GENOMIC DNA]</scope>
</reference>
<sequence>MSEYGIDIALIQETFLKPNRPRACAIAGYIQLRTDRTYARKVTFIRSPAGIVKMGPPDGGRPIPTIKITDWKKVSTAFEKSTPPLNSIPDDIRTTEQIDHAIGALTSHVRTVVKRCEREVPASSDRRSFRLTFLN</sequence>